<dbReference type="EC" id="2.7.4.9" evidence="3"/>
<dbReference type="SUPFAM" id="SSF52540">
    <property type="entry name" value="P-loop containing nucleoside triphosphate hydrolases"/>
    <property type="match status" value="1"/>
</dbReference>
<evidence type="ECO:0000313" key="10">
    <source>
        <dbReference type="EMBL" id="EWC75073.1"/>
    </source>
</evidence>
<evidence type="ECO:0000259" key="9">
    <source>
        <dbReference type="Pfam" id="PF02223"/>
    </source>
</evidence>
<name>W7JJJ2_PLAFA</name>
<dbReference type="GO" id="GO:0006233">
    <property type="term" value="P:dTDP biosynthetic process"/>
    <property type="evidence" value="ECO:0007669"/>
    <property type="project" value="InterPro"/>
</dbReference>
<evidence type="ECO:0000256" key="7">
    <source>
        <dbReference type="ARBA" id="ARBA00022777"/>
    </source>
</evidence>
<dbReference type="EMBL" id="KE124667">
    <property type="protein sequence ID" value="EWC75073.1"/>
    <property type="molecule type" value="Genomic_DNA"/>
</dbReference>
<accession>W7JJJ2</accession>
<evidence type="ECO:0000313" key="11">
    <source>
        <dbReference type="Proteomes" id="UP000030697"/>
    </source>
</evidence>
<keyword evidence="6" id="KW-0547">Nucleotide-binding</keyword>
<keyword evidence="8" id="KW-0067">ATP-binding</keyword>
<dbReference type="InterPro" id="IPR027417">
    <property type="entry name" value="P-loop_NTPase"/>
</dbReference>
<comment type="pathway">
    <text evidence="1">Pyrimidine metabolism; dTTP biosynthesis.</text>
</comment>
<dbReference type="PANTHER" id="PTHR10344:SF1">
    <property type="entry name" value="THYMIDYLATE KINASE"/>
    <property type="match status" value="1"/>
</dbReference>
<comment type="similarity">
    <text evidence="2">Belongs to the thymidylate kinase family.</text>
</comment>
<keyword evidence="4" id="KW-0808">Transferase</keyword>
<protein>
    <recommendedName>
        <fullName evidence="3">dTMP kinase</fullName>
        <ecNumber evidence="3">2.7.4.9</ecNumber>
    </recommendedName>
</protein>
<reference evidence="10 11" key="1">
    <citation type="submission" date="2013-02" db="EMBL/GenBank/DDBJ databases">
        <title>The Genome Sequence of Plasmodium falciparum UGT5.1.</title>
        <authorList>
            <consortium name="The Broad Institute Genome Sequencing Platform"/>
            <consortium name="The Broad Institute Genome Sequencing Center for Infectious Disease"/>
            <person name="Neafsey D."/>
            <person name="Cheeseman I."/>
            <person name="Volkman S."/>
            <person name="Adams J."/>
            <person name="Walker B."/>
            <person name="Young S.K."/>
            <person name="Zeng Q."/>
            <person name="Gargeya S."/>
            <person name="Fitzgerald M."/>
            <person name="Haas B."/>
            <person name="Abouelleil A."/>
            <person name="Alvarado L."/>
            <person name="Arachchi H.M."/>
            <person name="Berlin A.M."/>
            <person name="Chapman S.B."/>
            <person name="Dewar J."/>
            <person name="Goldberg J."/>
            <person name="Griggs A."/>
            <person name="Gujja S."/>
            <person name="Hansen M."/>
            <person name="Howarth C."/>
            <person name="Imamovic A."/>
            <person name="Larimer J."/>
            <person name="McCowan C."/>
            <person name="Murphy C."/>
            <person name="Neiman D."/>
            <person name="Pearson M."/>
            <person name="Priest M."/>
            <person name="Roberts A."/>
            <person name="Saif S."/>
            <person name="Shea T."/>
            <person name="Sisk P."/>
            <person name="Sykes S."/>
            <person name="Wortman J."/>
            <person name="Nusbaum C."/>
            <person name="Birren B."/>
        </authorList>
    </citation>
    <scope>NUCLEOTIDE SEQUENCE [LARGE SCALE GENOMIC DNA]</scope>
    <source>
        <strain evidence="10 11">UGT5.1</strain>
    </source>
</reference>
<evidence type="ECO:0000256" key="6">
    <source>
        <dbReference type="ARBA" id="ARBA00022741"/>
    </source>
</evidence>
<dbReference type="GO" id="GO:0004798">
    <property type="term" value="F:dTMP kinase activity"/>
    <property type="evidence" value="ECO:0007669"/>
    <property type="project" value="UniProtKB-EC"/>
</dbReference>
<dbReference type="GO" id="GO:0005524">
    <property type="term" value="F:ATP binding"/>
    <property type="evidence" value="ECO:0007669"/>
    <property type="project" value="UniProtKB-KW"/>
</dbReference>
<evidence type="ECO:0000256" key="2">
    <source>
        <dbReference type="ARBA" id="ARBA00009776"/>
    </source>
</evidence>
<dbReference type="Gene3D" id="3.40.50.300">
    <property type="entry name" value="P-loop containing nucleotide triphosphate hydrolases"/>
    <property type="match status" value="1"/>
</dbReference>
<evidence type="ECO:0000256" key="4">
    <source>
        <dbReference type="ARBA" id="ARBA00022679"/>
    </source>
</evidence>
<evidence type="ECO:0000256" key="3">
    <source>
        <dbReference type="ARBA" id="ARBA00012980"/>
    </source>
</evidence>
<dbReference type="Proteomes" id="UP000030697">
    <property type="component" value="Unassembled WGS sequence"/>
</dbReference>
<proteinExistence type="inferred from homology"/>
<dbReference type="PROSITE" id="PS01331">
    <property type="entry name" value="THYMIDYLATE_KINASE"/>
    <property type="match status" value="1"/>
</dbReference>
<dbReference type="GO" id="GO:0006227">
    <property type="term" value="P:dUDP biosynthetic process"/>
    <property type="evidence" value="ECO:0007669"/>
    <property type="project" value="TreeGrafter"/>
</dbReference>
<keyword evidence="7" id="KW-0418">Kinase</keyword>
<evidence type="ECO:0000256" key="8">
    <source>
        <dbReference type="ARBA" id="ARBA00022840"/>
    </source>
</evidence>
<dbReference type="GO" id="GO:0006235">
    <property type="term" value="P:dTTP biosynthetic process"/>
    <property type="evidence" value="ECO:0007669"/>
    <property type="project" value="TreeGrafter"/>
</dbReference>
<keyword evidence="5" id="KW-0545">Nucleotide biosynthesis</keyword>
<organism evidence="10 11">
    <name type="scientific">Plasmodium falciparum UGT5.1</name>
    <dbReference type="NCBI Taxonomy" id="1237627"/>
    <lineage>
        <taxon>Eukaryota</taxon>
        <taxon>Sar</taxon>
        <taxon>Alveolata</taxon>
        <taxon>Apicomplexa</taxon>
        <taxon>Aconoidasida</taxon>
        <taxon>Haemosporida</taxon>
        <taxon>Plasmodiidae</taxon>
        <taxon>Plasmodium</taxon>
        <taxon>Plasmodium (Laverania)</taxon>
    </lineage>
</organism>
<dbReference type="GO" id="GO:0005739">
    <property type="term" value="C:mitochondrion"/>
    <property type="evidence" value="ECO:0007669"/>
    <property type="project" value="TreeGrafter"/>
</dbReference>
<dbReference type="GO" id="GO:0005634">
    <property type="term" value="C:nucleus"/>
    <property type="evidence" value="ECO:0007669"/>
    <property type="project" value="TreeGrafter"/>
</dbReference>
<gene>
    <name evidence="10" type="ORF">C923_04260</name>
</gene>
<dbReference type="GO" id="GO:0005829">
    <property type="term" value="C:cytosol"/>
    <property type="evidence" value="ECO:0007669"/>
    <property type="project" value="TreeGrafter"/>
</dbReference>
<dbReference type="GO" id="GO:0004550">
    <property type="term" value="F:nucleoside diphosphate kinase activity"/>
    <property type="evidence" value="ECO:0007669"/>
    <property type="project" value="TreeGrafter"/>
</dbReference>
<dbReference type="AlphaFoldDB" id="W7JJJ2"/>
<sequence length="84" mass="9734">MIICFSFLKLIKDRETGIGQIISKYLKMENSMSNETIHLLFSANRWEHMNEIKSLLLKGIWVVCDRYAYSGVAYSSGALERNEK</sequence>
<dbReference type="OrthoDB" id="425602at2759"/>
<dbReference type="Pfam" id="PF02223">
    <property type="entry name" value="Thymidylate_kin"/>
    <property type="match status" value="1"/>
</dbReference>
<dbReference type="InterPro" id="IPR039430">
    <property type="entry name" value="Thymidylate_kin-like_dom"/>
</dbReference>
<feature type="domain" description="Thymidylate kinase-like" evidence="9">
    <location>
        <begin position="14"/>
        <end position="78"/>
    </location>
</feature>
<dbReference type="InterPro" id="IPR018095">
    <property type="entry name" value="Thymidylate_kin_CS"/>
</dbReference>
<evidence type="ECO:0000256" key="1">
    <source>
        <dbReference type="ARBA" id="ARBA00004992"/>
    </source>
</evidence>
<evidence type="ECO:0000256" key="5">
    <source>
        <dbReference type="ARBA" id="ARBA00022727"/>
    </source>
</evidence>
<dbReference type="PANTHER" id="PTHR10344">
    <property type="entry name" value="THYMIDYLATE KINASE"/>
    <property type="match status" value="1"/>
</dbReference>